<dbReference type="EMBL" id="KQ965736">
    <property type="protein sequence ID" value="KXS20176.1"/>
    <property type="molecule type" value="Genomic_DNA"/>
</dbReference>
<keyword evidence="1" id="KW-0732">Signal</keyword>
<evidence type="ECO:0000313" key="2">
    <source>
        <dbReference type="EMBL" id="KXS20176.1"/>
    </source>
</evidence>
<dbReference type="Proteomes" id="UP000070544">
    <property type="component" value="Unassembled WGS sequence"/>
</dbReference>
<sequence length="259" mass="27828">MDRLSLALSLALILALAAPSHPAANSAYCYGQDRTSSGSCASILQTSVASQELPDGLLAAGNDVSVQIRFTWTVANRTVANSTILQNATTACNTTNCNVTGLSWFFPKVDVHTQLLLNGTQAVRLVSSSTRRWDQVWISVQIVVNGTLFSTELKQWFAQPDTASTSIFYIPYRGAVVQLDKGVIQSIFWEDVSKALSLCGSTLVDQLDICPVECTTAGSGSGGFLGCDIKVYLMWAGTDASGKNLRSVEQSAYRIQNIV</sequence>
<dbReference type="AlphaFoldDB" id="A0A139ATV3"/>
<protein>
    <submittedName>
        <fullName evidence="2">Uncharacterized protein</fullName>
    </submittedName>
</protein>
<evidence type="ECO:0000313" key="3">
    <source>
        <dbReference type="Proteomes" id="UP000070544"/>
    </source>
</evidence>
<dbReference type="OMA" id="WISVQIV"/>
<evidence type="ECO:0000256" key="1">
    <source>
        <dbReference type="SAM" id="SignalP"/>
    </source>
</evidence>
<organism evidence="2 3">
    <name type="scientific">Gonapodya prolifera (strain JEL478)</name>
    <name type="common">Monoblepharis prolifera</name>
    <dbReference type="NCBI Taxonomy" id="1344416"/>
    <lineage>
        <taxon>Eukaryota</taxon>
        <taxon>Fungi</taxon>
        <taxon>Fungi incertae sedis</taxon>
        <taxon>Chytridiomycota</taxon>
        <taxon>Chytridiomycota incertae sedis</taxon>
        <taxon>Monoblepharidomycetes</taxon>
        <taxon>Monoblepharidales</taxon>
        <taxon>Gonapodyaceae</taxon>
        <taxon>Gonapodya</taxon>
    </lineage>
</organism>
<name>A0A139ATV3_GONPJ</name>
<gene>
    <name evidence="2" type="ORF">M427DRAFT_66721</name>
</gene>
<keyword evidence="3" id="KW-1185">Reference proteome</keyword>
<accession>A0A139ATV3</accession>
<feature type="signal peptide" evidence="1">
    <location>
        <begin position="1"/>
        <end position="17"/>
    </location>
</feature>
<dbReference type="OrthoDB" id="188293at2759"/>
<reference evidence="2 3" key="1">
    <citation type="journal article" date="2015" name="Genome Biol. Evol.">
        <title>Phylogenomic analyses indicate that early fungi evolved digesting cell walls of algal ancestors of land plants.</title>
        <authorList>
            <person name="Chang Y."/>
            <person name="Wang S."/>
            <person name="Sekimoto S."/>
            <person name="Aerts A.L."/>
            <person name="Choi C."/>
            <person name="Clum A."/>
            <person name="LaButti K.M."/>
            <person name="Lindquist E.A."/>
            <person name="Yee Ngan C."/>
            <person name="Ohm R.A."/>
            <person name="Salamov A.A."/>
            <person name="Grigoriev I.V."/>
            <person name="Spatafora J.W."/>
            <person name="Berbee M.L."/>
        </authorList>
    </citation>
    <scope>NUCLEOTIDE SEQUENCE [LARGE SCALE GENOMIC DNA]</scope>
    <source>
        <strain evidence="2 3">JEL478</strain>
    </source>
</reference>
<feature type="chain" id="PRO_5007296425" evidence="1">
    <location>
        <begin position="18"/>
        <end position="259"/>
    </location>
</feature>
<proteinExistence type="predicted"/>